<accession>A0A975AZX0</accession>
<dbReference type="KEGG" id="saqt:GJV85_05410"/>
<evidence type="ECO:0000256" key="2">
    <source>
        <dbReference type="ARBA" id="ARBA00022692"/>
    </source>
</evidence>
<feature type="transmembrane region" description="Helical" evidence="5">
    <location>
        <begin position="6"/>
        <end position="23"/>
    </location>
</feature>
<dbReference type="PANTHER" id="PTHR36926">
    <property type="entry name" value="COLICIN V PRODUCTION PROTEIN"/>
    <property type="match status" value="1"/>
</dbReference>
<feature type="transmembrane region" description="Helical" evidence="5">
    <location>
        <begin position="102"/>
        <end position="127"/>
    </location>
</feature>
<dbReference type="PANTHER" id="PTHR36926:SF1">
    <property type="entry name" value="COLICIN V PRODUCTION PROTEIN"/>
    <property type="match status" value="1"/>
</dbReference>
<dbReference type="EMBL" id="CP046072">
    <property type="protein sequence ID" value="QSZ41565.1"/>
    <property type="molecule type" value="Genomic_DNA"/>
</dbReference>
<evidence type="ECO:0000313" key="6">
    <source>
        <dbReference type="EMBL" id="QSZ41565.1"/>
    </source>
</evidence>
<evidence type="ECO:0000313" key="7">
    <source>
        <dbReference type="Proteomes" id="UP000671852"/>
    </source>
</evidence>
<evidence type="ECO:0000256" key="3">
    <source>
        <dbReference type="ARBA" id="ARBA00022989"/>
    </source>
</evidence>
<dbReference type="AlphaFoldDB" id="A0A975AZX0"/>
<name>A0A975AZX0_9BACT</name>
<reference evidence="6" key="1">
    <citation type="submission" date="2019-11" db="EMBL/GenBank/DDBJ databases">
        <authorList>
            <person name="Kojima H."/>
        </authorList>
    </citation>
    <scope>NUCLEOTIDE SEQUENCE</scope>
    <source>
        <strain evidence="6">H1576</strain>
    </source>
</reference>
<dbReference type="Proteomes" id="UP000671852">
    <property type="component" value="Chromosome"/>
</dbReference>
<protein>
    <submittedName>
        <fullName evidence="6">CvpA family protein</fullName>
    </submittedName>
</protein>
<evidence type="ECO:0000256" key="1">
    <source>
        <dbReference type="ARBA" id="ARBA00004141"/>
    </source>
</evidence>
<keyword evidence="3 5" id="KW-1133">Transmembrane helix</keyword>
<dbReference type="InterPro" id="IPR003825">
    <property type="entry name" value="Colicin-V_CvpA"/>
</dbReference>
<dbReference type="Pfam" id="PF02674">
    <property type="entry name" value="Colicin_V"/>
    <property type="match status" value="1"/>
</dbReference>
<reference evidence="6" key="2">
    <citation type="submission" date="2021-04" db="EMBL/GenBank/DDBJ databases">
        <title>Isolation and characterization of a novel species of the genus Sulfurimonas.</title>
        <authorList>
            <person name="Fukui M."/>
        </authorList>
    </citation>
    <scope>NUCLEOTIDE SEQUENCE</scope>
    <source>
        <strain evidence="6">H1576</strain>
    </source>
</reference>
<dbReference type="GO" id="GO:0016020">
    <property type="term" value="C:membrane"/>
    <property type="evidence" value="ECO:0007669"/>
    <property type="project" value="UniProtKB-SubCell"/>
</dbReference>
<keyword evidence="2 5" id="KW-0812">Transmembrane</keyword>
<organism evidence="6 7">
    <name type="scientific">Sulfurimonas aquatica</name>
    <dbReference type="NCBI Taxonomy" id="2672570"/>
    <lineage>
        <taxon>Bacteria</taxon>
        <taxon>Pseudomonadati</taxon>
        <taxon>Campylobacterota</taxon>
        <taxon>Epsilonproteobacteria</taxon>
        <taxon>Campylobacterales</taxon>
        <taxon>Sulfurimonadaceae</taxon>
        <taxon>Sulfurimonas</taxon>
    </lineage>
</organism>
<feature type="transmembrane region" description="Helical" evidence="5">
    <location>
        <begin position="67"/>
        <end position="90"/>
    </location>
</feature>
<dbReference type="InterPro" id="IPR052719">
    <property type="entry name" value="CvpA-like"/>
</dbReference>
<comment type="subcellular location">
    <subcellularLocation>
        <location evidence="1">Membrane</location>
        <topology evidence="1">Multi-pass membrane protein</topology>
    </subcellularLocation>
</comment>
<proteinExistence type="predicted"/>
<evidence type="ECO:0000256" key="5">
    <source>
        <dbReference type="SAM" id="Phobius"/>
    </source>
</evidence>
<keyword evidence="4 5" id="KW-0472">Membrane</keyword>
<evidence type="ECO:0000256" key="4">
    <source>
        <dbReference type="ARBA" id="ARBA00023136"/>
    </source>
</evidence>
<dbReference type="GO" id="GO:0009403">
    <property type="term" value="P:toxin biosynthetic process"/>
    <property type="evidence" value="ECO:0007669"/>
    <property type="project" value="InterPro"/>
</dbReference>
<gene>
    <name evidence="6" type="ORF">GJV85_05410</name>
</gene>
<sequence>MDINYFDIVAASIILLLGLKGIINGFFKEVFGLVGIIGGIFVASRAGDEVGEYLNNLIFNFESTSAISFMGFLTTLAIFWLLMVLIGFIFKKLSAMSGLGPVDKILGFVFGASKFFLIAAVIAHAAYSVQAVKSSIDSALENSILFPIMVETGSFIMKMDPVNMSDDINKSISNSTQAIEEKTKKLVEEEAVKKIEEIKQELKEN</sequence>
<dbReference type="RefSeq" id="WP_207562847.1">
    <property type="nucleotide sequence ID" value="NZ_CP046072.1"/>
</dbReference>
<keyword evidence="7" id="KW-1185">Reference proteome</keyword>